<dbReference type="GO" id="GO:0005737">
    <property type="term" value="C:cytoplasm"/>
    <property type="evidence" value="ECO:0007669"/>
    <property type="project" value="UniProtKB-SubCell"/>
</dbReference>
<evidence type="ECO:0000256" key="8">
    <source>
        <dbReference type="ARBA" id="ARBA00023235"/>
    </source>
</evidence>
<dbReference type="SUPFAM" id="SSF48600">
    <property type="entry name" value="Chorismate mutase II"/>
    <property type="match status" value="1"/>
</dbReference>
<keyword evidence="11" id="KW-1185">Reference proteome</keyword>
<evidence type="ECO:0000256" key="5">
    <source>
        <dbReference type="ARBA" id="ARBA00022490"/>
    </source>
</evidence>
<dbReference type="InterPro" id="IPR037039">
    <property type="entry name" value="CM_AroQ_sf_eucaryotic"/>
</dbReference>
<evidence type="ECO:0000256" key="4">
    <source>
        <dbReference type="ARBA" id="ARBA00012404"/>
    </source>
</evidence>
<evidence type="ECO:0000256" key="1">
    <source>
        <dbReference type="ARBA" id="ARBA00000824"/>
    </source>
</evidence>
<dbReference type="GO" id="GO:0008652">
    <property type="term" value="P:amino acid biosynthetic process"/>
    <property type="evidence" value="ECO:0007669"/>
    <property type="project" value="UniProtKB-KW"/>
</dbReference>
<dbReference type="EC" id="5.4.99.5" evidence="4"/>
<dbReference type="GO" id="GO:0009073">
    <property type="term" value="P:aromatic amino acid family biosynthetic process"/>
    <property type="evidence" value="ECO:0007669"/>
    <property type="project" value="UniProtKB-KW"/>
</dbReference>
<evidence type="ECO:0000256" key="6">
    <source>
        <dbReference type="ARBA" id="ARBA00022605"/>
    </source>
</evidence>
<dbReference type="NCBIfam" id="TIGR01802">
    <property type="entry name" value="CM_pl-yst"/>
    <property type="match status" value="1"/>
</dbReference>
<dbReference type="Proteomes" id="UP000077202">
    <property type="component" value="Unassembled WGS sequence"/>
</dbReference>
<keyword evidence="7" id="KW-0057">Aromatic amino acid biosynthesis</keyword>
<keyword evidence="6" id="KW-0028">Amino-acid biosynthesis</keyword>
<keyword evidence="5" id="KW-0963">Cytoplasm</keyword>
<reference evidence="10" key="1">
    <citation type="submission" date="2016-03" db="EMBL/GenBank/DDBJ databases">
        <title>Mechanisms controlling the formation of the plant cell surface in tip-growing cells are functionally conserved among land plants.</title>
        <authorList>
            <person name="Honkanen S."/>
            <person name="Jones V.A."/>
            <person name="Morieri G."/>
            <person name="Champion C."/>
            <person name="Hetherington A.J."/>
            <person name="Kelly S."/>
            <person name="Saint-Marcoux D."/>
            <person name="Proust H."/>
            <person name="Prescott H."/>
            <person name="Dolan L."/>
        </authorList>
    </citation>
    <scope>NUCLEOTIDE SEQUENCE [LARGE SCALE GENOMIC DNA]</scope>
    <source>
        <tissue evidence="10">Whole gametophyte</tissue>
    </source>
</reference>
<name>A0A176W841_MARPO</name>
<feature type="domain" description="Chorismate mutase" evidence="9">
    <location>
        <begin position="222"/>
        <end position="330"/>
    </location>
</feature>
<dbReference type="GO" id="GO:0004106">
    <property type="term" value="F:chorismate mutase activity"/>
    <property type="evidence" value="ECO:0007669"/>
    <property type="project" value="UniProtKB-EC"/>
</dbReference>
<dbReference type="PANTHER" id="PTHR21145">
    <property type="entry name" value="CHORISMATE MUTASE"/>
    <property type="match status" value="1"/>
</dbReference>
<sequence length="340" mass="37813">MALSVCMPAHFISSKMSGAGQVGLSSNSASRFCGLSMEANTGSDLLQKGVPKLAINWKSSARAPSVGRWGPSSVVAASSSRSAGVMQEKEETEELTLDSIRDSLIRQEDSIIYNLLERAQYCTNPPTYAPGVFQIEGFTGSLIEFLLRETERLHASVRRYTSPDEHAFFPQDLPKPILPPMAYPKVLHKAADDININSLVWDMYFDDLLPGVAVEGDDGNYGSAATCDVLCLQALSKRIHYGKFVAEAKFRVTPHLFEPHIRNQDSEALYKLITFESVELNVQRRVEAKARTFGQEVALDAAKPPVYKIDPKLVARLYGDWVMPLTKKVQVQYLLRRLDK</sequence>
<evidence type="ECO:0000259" key="9">
    <source>
        <dbReference type="Pfam" id="PF01817"/>
    </source>
</evidence>
<dbReference type="PANTHER" id="PTHR21145:SF12">
    <property type="entry name" value="CHORISMATE MUTASE"/>
    <property type="match status" value="1"/>
</dbReference>
<proteinExistence type="predicted"/>
<gene>
    <name evidence="10" type="ORF">AXG93_2490s1160</name>
</gene>
<comment type="subcellular location">
    <subcellularLocation>
        <location evidence="2">Cytoplasm</location>
    </subcellularLocation>
</comment>
<evidence type="ECO:0000313" key="11">
    <source>
        <dbReference type="Proteomes" id="UP000077202"/>
    </source>
</evidence>
<dbReference type="InterPro" id="IPR008238">
    <property type="entry name" value="Chorismate_mutase_AroQ_euk"/>
</dbReference>
<dbReference type="InterPro" id="IPR002701">
    <property type="entry name" value="CM_II_prokaryot"/>
</dbReference>
<evidence type="ECO:0000256" key="3">
    <source>
        <dbReference type="ARBA" id="ARBA00004817"/>
    </source>
</evidence>
<keyword evidence="8" id="KW-0413">Isomerase</keyword>
<dbReference type="Pfam" id="PF01817">
    <property type="entry name" value="CM_2"/>
    <property type="match status" value="1"/>
</dbReference>
<dbReference type="AlphaFoldDB" id="A0A176W841"/>
<comment type="pathway">
    <text evidence="3">Metabolic intermediate biosynthesis; prephenate biosynthesis; prephenate from chorismate: step 1/1.</text>
</comment>
<comment type="catalytic activity">
    <reaction evidence="1">
        <text>chorismate = prephenate</text>
        <dbReference type="Rhea" id="RHEA:13897"/>
        <dbReference type="ChEBI" id="CHEBI:29748"/>
        <dbReference type="ChEBI" id="CHEBI:29934"/>
        <dbReference type="EC" id="5.4.99.5"/>
    </reaction>
</comment>
<evidence type="ECO:0000256" key="2">
    <source>
        <dbReference type="ARBA" id="ARBA00004496"/>
    </source>
</evidence>
<dbReference type="PROSITE" id="PS51169">
    <property type="entry name" value="CHORISMATE_MUT_3"/>
    <property type="match status" value="1"/>
</dbReference>
<dbReference type="InterPro" id="IPR036263">
    <property type="entry name" value="Chorismate_II_sf"/>
</dbReference>
<dbReference type="Gene3D" id="1.10.590.10">
    <property type="entry name" value="Chorismate mutase, AroQ class superfamily, eukaryotic"/>
    <property type="match status" value="1"/>
</dbReference>
<evidence type="ECO:0000256" key="7">
    <source>
        <dbReference type="ARBA" id="ARBA00023141"/>
    </source>
</evidence>
<dbReference type="FunFam" id="1.10.590.10:FF:000001">
    <property type="entry name" value="Chorismate mutase"/>
    <property type="match status" value="1"/>
</dbReference>
<dbReference type="UniPathway" id="UPA00120">
    <property type="reaction ID" value="UER00203"/>
</dbReference>
<evidence type="ECO:0000313" key="10">
    <source>
        <dbReference type="EMBL" id="OAE28326.1"/>
    </source>
</evidence>
<dbReference type="EMBL" id="LVLJ01001741">
    <property type="protein sequence ID" value="OAE28326.1"/>
    <property type="molecule type" value="Genomic_DNA"/>
</dbReference>
<accession>A0A176W841</accession>
<organism evidence="10 11">
    <name type="scientific">Marchantia polymorpha subsp. ruderalis</name>
    <dbReference type="NCBI Taxonomy" id="1480154"/>
    <lineage>
        <taxon>Eukaryota</taxon>
        <taxon>Viridiplantae</taxon>
        <taxon>Streptophyta</taxon>
        <taxon>Embryophyta</taxon>
        <taxon>Marchantiophyta</taxon>
        <taxon>Marchantiopsida</taxon>
        <taxon>Marchantiidae</taxon>
        <taxon>Marchantiales</taxon>
        <taxon>Marchantiaceae</taxon>
        <taxon>Marchantia</taxon>
    </lineage>
</organism>
<dbReference type="GO" id="GO:0046417">
    <property type="term" value="P:chorismate metabolic process"/>
    <property type="evidence" value="ECO:0007669"/>
    <property type="project" value="InterPro"/>
</dbReference>
<protein>
    <recommendedName>
        <fullName evidence="4">chorismate mutase</fullName>
        <ecNumber evidence="4">5.4.99.5</ecNumber>
    </recommendedName>
</protein>
<comment type="caution">
    <text evidence="10">The sequence shown here is derived from an EMBL/GenBank/DDBJ whole genome shotgun (WGS) entry which is preliminary data.</text>
</comment>